<dbReference type="InterPro" id="IPR041546">
    <property type="entry name" value="ClpA/ClpB_AAA_lid"/>
</dbReference>
<dbReference type="Pfam" id="PF17871">
    <property type="entry name" value="AAA_lid_9"/>
    <property type="match status" value="1"/>
</dbReference>
<dbReference type="FunFam" id="3.40.50.300:FF:000010">
    <property type="entry name" value="Chaperone clpB 1, putative"/>
    <property type="match status" value="1"/>
</dbReference>
<evidence type="ECO:0000259" key="10">
    <source>
        <dbReference type="PROSITE" id="PS51903"/>
    </source>
</evidence>
<dbReference type="Pfam" id="PF10431">
    <property type="entry name" value="ClpB_D2-small"/>
    <property type="match status" value="1"/>
</dbReference>
<feature type="coiled-coil region" evidence="9">
    <location>
        <begin position="414"/>
        <end position="589"/>
    </location>
</feature>
<keyword evidence="2 7" id="KW-0677">Repeat</keyword>
<evidence type="ECO:0000256" key="1">
    <source>
        <dbReference type="ARBA" id="ARBA00008675"/>
    </source>
</evidence>
<dbReference type="CDD" id="cd00009">
    <property type="entry name" value="AAA"/>
    <property type="match status" value="1"/>
</dbReference>
<dbReference type="SUPFAM" id="SSF81923">
    <property type="entry name" value="Double Clp-N motif"/>
    <property type="match status" value="1"/>
</dbReference>
<keyword evidence="5 8" id="KW-0143">Chaperone</keyword>
<dbReference type="GO" id="GO:0016887">
    <property type="term" value="F:ATP hydrolysis activity"/>
    <property type="evidence" value="ECO:0007669"/>
    <property type="project" value="InterPro"/>
</dbReference>
<dbReference type="InterPro" id="IPR018368">
    <property type="entry name" value="ClpA/B_CS1"/>
</dbReference>
<dbReference type="GO" id="GO:0005737">
    <property type="term" value="C:cytoplasm"/>
    <property type="evidence" value="ECO:0007669"/>
    <property type="project" value="TreeGrafter"/>
</dbReference>
<dbReference type="FunFam" id="3.40.50.300:FF:000025">
    <property type="entry name" value="ATP-dependent Clp protease subunit"/>
    <property type="match status" value="1"/>
</dbReference>
<dbReference type="EMBL" id="MEWZ01000034">
    <property type="protein sequence ID" value="OGC85930.1"/>
    <property type="molecule type" value="Genomic_DNA"/>
</dbReference>
<comment type="caution">
    <text evidence="11">The sequence shown here is derived from an EMBL/GenBank/DDBJ whole genome shotgun (WGS) entry which is preliminary data.</text>
</comment>
<dbReference type="GO" id="GO:0005524">
    <property type="term" value="F:ATP binding"/>
    <property type="evidence" value="ECO:0007669"/>
    <property type="project" value="UniProtKB-KW"/>
</dbReference>
<dbReference type="InterPro" id="IPR028299">
    <property type="entry name" value="ClpA/B_CS2"/>
</dbReference>
<dbReference type="Proteomes" id="UP000178585">
    <property type="component" value="Unassembled WGS sequence"/>
</dbReference>
<dbReference type="FunFam" id="3.40.50.300:FF:000120">
    <property type="entry name" value="ATP-dependent chaperone ClpB"/>
    <property type="match status" value="1"/>
</dbReference>
<dbReference type="InterPro" id="IPR050130">
    <property type="entry name" value="ClpA_ClpB"/>
</dbReference>
<evidence type="ECO:0000256" key="5">
    <source>
        <dbReference type="ARBA" id="ARBA00023186"/>
    </source>
</evidence>
<evidence type="ECO:0000256" key="9">
    <source>
        <dbReference type="SAM" id="Coils"/>
    </source>
</evidence>
<evidence type="ECO:0000256" key="6">
    <source>
        <dbReference type="ARBA" id="ARBA00026057"/>
    </source>
</evidence>
<dbReference type="InterPro" id="IPR019489">
    <property type="entry name" value="Clp_ATPase_C"/>
</dbReference>
<evidence type="ECO:0000256" key="7">
    <source>
        <dbReference type="PROSITE-ProRule" id="PRU01251"/>
    </source>
</evidence>
<dbReference type="Pfam" id="PF07724">
    <property type="entry name" value="AAA_2"/>
    <property type="match status" value="1"/>
</dbReference>
<evidence type="ECO:0000313" key="12">
    <source>
        <dbReference type="Proteomes" id="UP000178585"/>
    </source>
</evidence>
<dbReference type="InterPro" id="IPR036628">
    <property type="entry name" value="Clp_N_dom_sf"/>
</dbReference>
<evidence type="ECO:0000256" key="8">
    <source>
        <dbReference type="RuleBase" id="RU004432"/>
    </source>
</evidence>
<keyword evidence="9" id="KW-0175">Coiled coil</keyword>
<comment type="similarity">
    <text evidence="1 8">Belongs to the ClpA/ClpB family.</text>
</comment>
<dbReference type="AlphaFoldDB" id="A0A1F4XW46"/>
<dbReference type="InterPro" id="IPR004176">
    <property type="entry name" value="Clp_R_N"/>
</dbReference>
<dbReference type="Pfam" id="PF00004">
    <property type="entry name" value="AAA"/>
    <property type="match status" value="1"/>
</dbReference>
<sequence>MPPFNHFTTKAKEAVRRAHELAVERGQNQVSPTHLLGALLLQEESLVASALERLEVDLVLLTDTVLEGLESAHTSSVLSPSYQLYLTPELVQALERSAKVATELHDEFVSTEHLFIAIIDIPGAARDLLARFRITRESVLRALMEIRSQKSAPAEGQKKFRALLKYTHSLTKAALENKLDPVIGRDEEIQRVIQILSRRTKNNPILIGEAGVGKTAIAEGLAQRIASGDCPESLRNKDLVSLDLGSLIAGTKYRGEFEERLKSIMKEIERSEGKVILFIDEIHTMIGAGAAEGAMDASNMLKPALARGDLHVIGATTLREYQKHIERDPAFQRRFQPVYVLEPSTDDAVAILRGLKEKYELFHGVHITDGSLVAAVELSARYIPDRFLPDKAIDLIDEASSSLRISLENKPPVLEDAHRRIMRLEVEKEALRKDVSAEEEQEGKATKTAGERKAGARVKVIEREIADLREKTSEIESRWKNEKQVLADIKAIKKELESLRIEADVAESAVDLSRAAEIRYGEIPSLERELESKQKRLKKLQSTRRILKEEIMESDIASIVAKWTGIPVSRMLEEEAERLCRIEEELESRVVGQSEAVQKVADAVKRSRAGIADPNRPIASFMFLGPTGVGKTELTKALAEFMFDDEKALIRVDMSEYMEKHSVSKIIGAPPGYIGHEEGGALTELVRHRPYAVLLFDEIEKAHPEVFNILLQVLDSGTLTDAKGRRVNFRNTIIIMTSNIGAQYIDKMEQLGFSTRGSGDEQNYLLAKEKVEQSLKDYFRPEFLNRIDEIIIFNILSPVAVREIVGIQVKEVVERLAHKDITLILTPAVYEHLSKEGYNPHYGARPLRRLIQDKILTKVASLMVSRGVLSGGSVTVDMKGGEFVFDVKKTGRTRGVKIPAATLAEEKVA</sequence>
<dbReference type="SMART" id="SM01086">
    <property type="entry name" value="ClpB_D2-small"/>
    <property type="match status" value="1"/>
</dbReference>
<dbReference type="Pfam" id="PF02861">
    <property type="entry name" value="Clp_N"/>
    <property type="match status" value="1"/>
</dbReference>
<dbReference type="CDD" id="cd19499">
    <property type="entry name" value="RecA-like_ClpB_Hsp104-like"/>
    <property type="match status" value="1"/>
</dbReference>
<evidence type="ECO:0000256" key="3">
    <source>
        <dbReference type="ARBA" id="ARBA00022741"/>
    </source>
</evidence>
<dbReference type="PANTHER" id="PTHR11638:SF18">
    <property type="entry name" value="HEAT SHOCK PROTEIN 104"/>
    <property type="match status" value="1"/>
</dbReference>
<proteinExistence type="inferred from homology"/>
<dbReference type="PANTHER" id="PTHR11638">
    <property type="entry name" value="ATP-DEPENDENT CLP PROTEASE"/>
    <property type="match status" value="1"/>
</dbReference>
<dbReference type="STRING" id="1797245.A2949_01105"/>
<dbReference type="Gene3D" id="1.10.8.60">
    <property type="match status" value="1"/>
</dbReference>
<dbReference type="PRINTS" id="PR00300">
    <property type="entry name" value="CLPPROTEASEA"/>
</dbReference>
<evidence type="ECO:0000256" key="4">
    <source>
        <dbReference type="ARBA" id="ARBA00022840"/>
    </source>
</evidence>
<dbReference type="InterPro" id="IPR003593">
    <property type="entry name" value="AAA+_ATPase"/>
</dbReference>
<dbReference type="PROSITE" id="PS00871">
    <property type="entry name" value="CLPAB_2"/>
    <property type="match status" value="1"/>
</dbReference>
<dbReference type="Gene3D" id="3.40.50.300">
    <property type="entry name" value="P-loop containing nucleotide triphosphate hydrolases"/>
    <property type="match status" value="3"/>
</dbReference>
<dbReference type="InterPro" id="IPR001270">
    <property type="entry name" value="ClpA/B"/>
</dbReference>
<accession>A0A1F4XW46</accession>
<dbReference type="InterPro" id="IPR003959">
    <property type="entry name" value="ATPase_AAA_core"/>
</dbReference>
<dbReference type="PROSITE" id="PS51903">
    <property type="entry name" value="CLP_R"/>
    <property type="match status" value="1"/>
</dbReference>
<dbReference type="SUPFAM" id="SSF52540">
    <property type="entry name" value="P-loop containing nucleoside triphosphate hydrolases"/>
    <property type="match status" value="2"/>
</dbReference>
<keyword evidence="4 8" id="KW-0067">ATP-binding</keyword>
<reference evidence="11 12" key="1">
    <citation type="journal article" date="2016" name="Nat. Commun.">
        <title>Thousands of microbial genomes shed light on interconnected biogeochemical processes in an aquifer system.</title>
        <authorList>
            <person name="Anantharaman K."/>
            <person name="Brown C.T."/>
            <person name="Hug L.A."/>
            <person name="Sharon I."/>
            <person name="Castelle C.J."/>
            <person name="Probst A.J."/>
            <person name="Thomas B.C."/>
            <person name="Singh A."/>
            <person name="Wilkins M.J."/>
            <person name="Karaoz U."/>
            <person name="Brodie E.L."/>
            <person name="Williams K.H."/>
            <person name="Hubbard S.S."/>
            <person name="Banfield J.F."/>
        </authorList>
    </citation>
    <scope>NUCLEOTIDE SEQUENCE [LARGE SCALE GENOMIC DNA]</scope>
</reference>
<gene>
    <name evidence="11" type="ORF">A2949_01105</name>
</gene>
<dbReference type="GO" id="GO:0034605">
    <property type="term" value="P:cellular response to heat"/>
    <property type="evidence" value="ECO:0007669"/>
    <property type="project" value="TreeGrafter"/>
</dbReference>
<evidence type="ECO:0000256" key="2">
    <source>
        <dbReference type="ARBA" id="ARBA00022737"/>
    </source>
</evidence>
<dbReference type="PROSITE" id="PS00870">
    <property type="entry name" value="CLPAB_1"/>
    <property type="match status" value="1"/>
</dbReference>
<name>A0A1F4XW46_9BACT</name>
<dbReference type="InterPro" id="IPR027417">
    <property type="entry name" value="P-loop_NTPase"/>
</dbReference>
<feature type="domain" description="Clp R" evidence="10">
    <location>
        <begin position="4"/>
        <end position="149"/>
    </location>
</feature>
<dbReference type="SMART" id="SM00382">
    <property type="entry name" value="AAA"/>
    <property type="match status" value="2"/>
</dbReference>
<dbReference type="Gene3D" id="1.10.1780.10">
    <property type="entry name" value="Clp, N-terminal domain"/>
    <property type="match status" value="1"/>
</dbReference>
<protein>
    <submittedName>
        <fullName evidence="11">ATP-dependent chaperone ClpB</fullName>
    </submittedName>
</protein>
<keyword evidence="3 8" id="KW-0547">Nucleotide-binding</keyword>
<evidence type="ECO:0000313" key="11">
    <source>
        <dbReference type="EMBL" id="OGC85930.1"/>
    </source>
</evidence>
<organism evidence="11 12">
    <name type="scientific">Candidatus Adlerbacteria bacterium RIFCSPLOWO2_01_FULL_54_21b</name>
    <dbReference type="NCBI Taxonomy" id="1797245"/>
    <lineage>
        <taxon>Bacteria</taxon>
        <taxon>Candidatus Adleribacteriota</taxon>
    </lineage>
</organism>
<comment type="subunit">
    <text evidence="6">Homohexamer. The oligomerization is ATP-dependent.</text>
</comment>